<dbReference type="GO" id="GO:0000724">
    <property type="term" value="P:double-strand break repair via homologous recombination"/>
    <property type="evidence" value="ECO:0007669"/>
    <property type="project" value="TreeGrafter"/>
</dbReference>
<reference evidence="5" key="4">
    <citation type="submission" date="2019-03" db="UniProtKB">
        <authorList>
            <consortium name="EnsemblPlants"/>
        </authorList>
    </citation>
    <scope>IDENTIFICATION</scope>
</reference>
<evidence type="ECO:0000256" key="3">
    <source>
        <dbReference type="ARBA" id="ARBA00047995"/>
    </source>
</evidence>
<dbReference type="Gene3D" id="3.40.50.300">
    <property type="entry name" value="P-loop containing nucleotide triphosphate hydrolases"/>
    <property type="match status" value="1"/>
</dbReference>
<dbReference type="AlphaFoldDB" id="A0A453R4D8"/>
<evidence type="ECO:0000256" key="1">
    <source>
        <dbReference type="ARBA" id="ARBA00022741"/>
    </source>
</evidence>
<protein>
    <recommendedName>
        <fullName evidence="4">MCM C-terminal AAA(+) ATPase domain-containing protein</fullName>
    </recommendedName>
</protein>
<reference evidence="5" key="5">
    <citation type="journal article" date="2021" name="G3 (Bethesda)">
        <title>Aegilops tauschii genome assembly Aet v5.0 features greater sequence contiguity and improved annotation.</title>
        <authorList>
            <person name="Wang L."/>
            <person name="Zhu T."/>
            <person name="Rodriguez J.C."/>
            <person name="Deal K.R."/>
            <person name="Dubcovsky J."/>
            <person name="McGuire P.E."/>
            <person name="Lux T."/>
            <person name="Spannagl M."/>
            <person name="Mayer K.F.X."/>
            <person name="Baldrich P."/>
            <person name="Meyers B.C."/>
            <person name="Huo N."/>
            <person name="Gu Y.Q."/>
            <person name="Zhou H."/>
            <person name="Devos K.M."/>
            <person name="Bennetzen J.L."/>
            <person name="Unver T."/>
            <person name="Budak H."/>
            <person name="Gulick P.J."/>
            <person name="Galiba G."/>
            <person name="Kalapos B."/>
            <person name="Nelson D.R."/>
            <person name="Li P."/>
            <person name="You F.M."/>
            <person name="Luo M.C."/>
            <person name="Dvorak J."/>
        </authorList>
    </citation>
    <scope>NUCLEOTIDE SEQUENCE [LARGE SCALE GENOMIC DNA]</scope>
    <source>
        <strain evidence="5">cv. AL8/78</strain>
    </source>
</reference>
<dbReference type="GO" id="GO:0042555">
    <property type="term" value="C:MCM complex"/>
    <property type="evidence" value="ECO:0007669"/>
    <property type="project" value="TreeGrafter"/>
</dbReference>
<dbReference type="Proteomes" id="UP000015105">
    <property type="component" value="Chromosome 7D"/>
</dbReference>
<keyword evidence="6" id="KW-1185">Reference proteome</keyword>
<dbReference type="SUPFAM" id="SSF50249">
    <property type="entry name" value="Nucleic acid-binding proteins"/>
    <property type="match status" value="1"/>
</dbReference>
<sequence>RSKGCQSASFQLIGDSITCHDYQEIKIQESVQLLDVGSIPRSMPVILMDDLVDLVKAGDDVIVTGILSAKWSSDVKDVRCNLDPMFIANYVRRTNELKSGIDIPEEIIKDFELFWAENRATPLEVALTLIGGVQHVDPSGTKVRGEPHMLLVGDPGTGKSQFLKFAAKLSNRSVITTGLGSTSAGLT</sequence>
<dbReference type="InterPro" id="IPR031327">
    <property type="entry name" value="MCM"/>
</dbReference>
<dbReference type="InterPro" id="IPR027417">
    <property type="entry name" value="P-loop_NTPase"/>
</dbReference>
<dbReference type="GO" id="GO:0003697">
    <property type="term" value="F:single-stranded DNA binding"/>
    <property type="evidence" value="ECO:0007669"/>
    <property type="project" value="TreeGrafter"/>
</dbReference>
<dbReference type="GO" id="GO:0005524">
    <property type="term" value="F:ATP binding"/>
    <property type="evidence" value="ECO:0007669"/>
    <property type="project" value="UniProtKB-KW"/>
</dbReference>
<dbReference type="GO" id="GO:0017116">
    <property type="term" value="F:single-stranded DNA helicase activity"/>
    <property type="evidence" value="ECO:0007669"/>
    <property type="project" value="TreeGrafter"/>
</dbReference>
<dbReference type="GO" id="GO:0016787">
    <property type="term" value="F:hydrolase activity"/>
    <property type="evidence" value="ECO:0007669"/>
    <property type="project" value="UniProtKB-KW"/>
</dbReference>
<accession>A0A453R4D8</accession>
<feature type="domain" description="MCM C-terminal AAA(+) ATPase" evidence="4">
    <location>
        <begin position="125"/>
        <end position="187"/>
    </location>
</feature>
<reference evidence="6" key="2">
    <citation type="journal article" date="2017" name="Nat. Plants">
        <title>The Aegilops tauschii genome reveals multiple impacts of transposons.</title>
        <authorList>
            <person name="Zhao G."/>
            <person name="Zou C."/>
            <person name="Li K."/>
            <person name="Wang K."/>
            <person name="Li T."/>
            <person name="Gao L."/>
            <person name="Zhang X."/>
            <person name="Wang H."/>
            <person name="Yang Z."/>
            <person name="Liu X."/>
            <person name="Jiang W."/>
            <person name="Mao L."/>
            <person name="Kong X."/>
            <person name="Jiao Y."/>
            <person name="Jia J."/>
        </authorList>
    </citation>
    <scope>NUCLEOTIDE SEQUENCE [LARGE SCALE GENOMIC DNA]</scope>
    <source>
        <strain evidence="6">cv. AL8/78</strain>
    </source>
</reference>
<dbReference type="EnsemblPlants" id="AET7Gv20459200.46">
    <property type="protein sequence ID" value="AET7Gv20459200.46"/>
    <property type="gene ID" value="AET7Gv20459200"/>
</dbReference>
<dbReference type="SUPFAM" id="SSF52540">
    <property type="entry name" value="P-loop containing nucleoside triphosphate hydrolases"/>
    <property type="match status" value="1"/>
</dbReference>
<dbReference type="InterPro" id="IPR012340">
    <property type="entry name" value="NA-bd_OB-fold"/>
</dbReference>
<dbReference type="InterPro" id="IPR033762">
    <property type="entry name" value="MCM_OB"/>
</dbReference>
<dbReference type="PANTHER" id="PTHR11630:SF48">
    <property type="entry name" value="DNA HELICASE MCM9"/>
    <property type="match status" value="1"/>
</dbReference>
<dbReference type="GO" id="GO:0005634">
    <property type="term" value="C:nucleus"/>
    <property type="evidence" value="ECO:0007669"/>
    <property type="project" value="UniProtKB-SubCell"/>
</dbReference>
<dbReference type="PROSITE" id="PS50051">
    <property type="entry name" value="MCM_2"/>
    <property type="match status" value="1"/>
</dbReference>
<comment type="catalytic activity">
    <reaction evidence="3">
        <text>ATP + H2O = ADP + phosphate + H(+)</text>
        <dbReference type="Rhea" id="RHEA:13065"/>
        <dbReference type="ChEBI" id="CHEBI:15377"/>
        <dbReference type="ChEBI" id="CHEBI:15378"/>
        <dbReference type="ChEBI" id="CHEBI:30616"/>
        <dbReference type="ChEBI" id="CHEBI:43474"/>
        <dbReference type="ChEBI" id="CHEBI:456216"/>
        <dbReference type="EC" id="3.6.4.12"/>
    </reaction>
</comment>
<name>A0A453R4D8_AEGTS</name>
<dbReference type="SMART" id="SM00350">
    <property type="entry name" value="MCM"/>
    <property type="match status" value="1"/>
</dbReference>
<dbReference type="Pfam" id="PF00493">
    <property type="entry name" value="MCM"/>
    <property type="match status" value="1"/>
</dbReference>
<keyword evidence="1" id="KW-0547">Nucleotide-binding</keyword>
<reference evidence="6" key="1">
    <citation type="journal article" date="2014" name="Science">
        <title>Ancient hybridizations among the ancestral genomes of bread wheat.</title>
        <authorList>
            <consortium name="International Wheat Genome Sequencing Consortium,"/>
            <person name="Marcussen T."/>
            <person name="Sandve S.R."/>
            <person name="Heier L."/>
            <person name="Spannagl M."/>
            <person name="Pfeifer M."/>
            <person name="Jakobsen K.S."/>
            <person name="Wulff B.B."/>
            <person name="Steuernagel B."/>
            <person name="Mayer K.F."/>
            <person name="Olsen O.A."/>
        </authorList>
    </citation>
    <scope>NUCLEOTIDE SEQUENCE [LARGE SCALE GENOMIC DNA]</scope>
    <source>
        <strain evidence="6">cv. AL8/78</strain>
    </source>
</reference>
<evidence type="ECO:0000256" key="2">
    <source>
        <dbReference type="ARBA" id="ARBA00022840"/>
    </source>
</evidence>
<dbReference type="InterPro" id="IPR001208">
    <property type="entry name" value="MCM_dom"/>
</dbReference>
<evidence type="ECO:0000313" key="5">
    <source>
        <dbReference type="EnsemblPlants" id="AET7Gv20459200.46"/>
    </source>
</evidence>
<organism evidence="5 6">
    <name type="scientific">Aegilops tauschii subsp. strangulata</name>
    <name type="common">Goatgrass</name>
    <dbReference type="NCBI Taxonomy" id="200361"/>
    <lineage>
        <taxon>Eukaryota</taxon>
        <taxon>Viridiplantae</taxon>
        <taxon>Streptophyta</taxon>
        <taxon>Embryophyta</taxon>
        <taxon>Tracheophyta</taxon>
        <taxon>Spermatophyta</taxon>
        <taxon>Magnoliopsida</taxon>
        <taxon>Liliopsida</taxon>
        <taxon>Poales</taxon>
        <taxon>Poaceae</taxon>
        <taxon>BOP clade</taxon>
        <taxon>Pooideae</taxon>
        <taxon>Triticodae</taxon>
        <taxon>Triticeae</taxon>
        <taxon>Triticinae</taxon>
        <taxon>Aegilops</taxon>
    </lineage>
</organism>
<dbReference type="PANTHER" id="PTHR11630">
    <property type="entry name" value="DNA REPLICATION LICENSING FACTOR MCM FAMILY MEMBER"/>
    <property type="match status" value="1"/>
</dbReference>
<dbReference type="Pfam" id="PF17207">
    <property type="entry name" value="MCM_OB"/>
    <property type="match status" value="1"/>
</dbReference>
<reference evidence="5" key="3">
    <citation type="journal article" date="2017" name="Nature">
        <title>Genome sequence of the progenitor of the wheat D genome Aegilops tauschii.</title>
        <authorList>
            <person name="Luo M.C."/>
            <person name="Gu Y.Q."/>
            <person name="Puiu D."/>
            <person name="Wang H."/>
            <person name="Twardziok S.O."/>
            <person name="Deal K.R."/>
            <person name="Huo N."/>
            <person name="Zhu T."/>
            <person name="Wang L."/>
            <person name="Wang Y."/>
            <person name="McGuire P.E."/>
            <person name="Liu S."/>
            <person name="Long H."/>
            <person name="Ramasamy R.K."/>
            <person name="Rodriguez J.C."/>
            <person name="Van S.L."/>
            <person name="Yuan L."/>
            <person name="Wang Z."/>
            <person name="Xia Z."/>
            <person name="Xiao L."/>
            <person name="Anderson O.D."/>
            <person name="Ouyang S."/>
            <person name="Liang Y."/>
            <person name="Zimin A.V."/>
            <person name="Pertea G."/>
            <person name="Qi P."/>
            <person name="Bennetzen J.L."/>
            <person name="Dai X."/>
            <person name="Dawson M.W."/>
            <person name="Muller H.G."/>
            <person name="Kugler K."/>
            <person name="Rivarola-Duarte L."/>
            <person name="Spannagl M."/>
            <person name="Mayer K.F.X."/>
            <person name="Lu F.H."/>
            <person name="Bevan M.W."/>
            <person name="Leroy P."/>
            <person name="Li P."/>
            <person name="You F.M."/>
            <person name="Sun Q."/>
            <person name="Liu Z."/>
            <person name="Lyons E."/>
            <person name="Wicker T."/>
            <person name="Salzberg S.L."/>
            <person name="Devos K.M."/>
            <person name="Dvorak J."/>
        </authorList>
    </citation>
    <scope>NUCLEOTIDE SEQUENCE [LARGE SCALE GENOMIC DNA]</scope>
    <source>
        <strain evidence="5">cv. AL8/78</strain>
    </source>
</reference>
<dbReference type="Gramene" id="AET7Gv20459200.46">
    <property type="protein sequence ID" value="AET7Gv20459200.46"/>
    <property type="gene ID" value="AET7Gv20459200"/>
</dbReference>
<proteinExistence type="predicted"/>
<evidence type="ECO:0000259" key="4">
    <source>
        <dbReference type="PROSITE" id="PS50051"/>
    </source>
</evidence>
<keyword evidence="2" id="KW-0067">ATP-binding</keyword>
<dbReference type="Gene3D" id="2.40.50.140">
    <property type="entry name" value="Nucleic acid-binding proteins"/>
    <property type="match status" value="1"/>
</dbReference>
<evidence type="ECO:0000313" key="6">
    <source>
        <dbReference type="Proteomes" id="UP000015105"/>
    </source>
</evidence>